<dbReference type="CDD" id="cd12148">
    <property type="entry name" value="fungal_TF_MHR"/>
    <property type="match status" value="1"/>
</dbReference>
<evidence type="ECO:0000256" key="1">
    <source>
        <dbReference type="ARBA" id="ARBA00004123"/>
    </source>
</evidence>
<dbReference type="PANTHER" id="PTHR47782">
    <property type="entry name" value="ZN(II)2CYS6 TRANSCRIPTION FACTOR (EUROFUNG)-RELATED"/>
    <property type="match status" value="1"/>
</dbReference>
<evidence type="ECO:0008006" key="10">
    <source>
        <dbReference type="Google" id="ProtNLM"/>
    </source>
</evidence>
<dbReference type="EMBL" id="KN846958">
    <property type="protein sequence ID" value="KIW69536.1"/>
    <property type="molecule type" value="Genomic_DNA"/>
</dbReference>
<organism evidence="8 9">
    <name type="scientific">Phialophora macrospora</name>
    <dbReference type="NCBI Taxonomy" id="1851006"/>
    <lineage>
        <taxon>Eukaryota</taxon>
        <taxon>Fungi</taxon>
        <taxon>Dikarya</taxon>
        <taxon>Ascomycota</taxon>
        <taxon>Pezizomycotina</taxon>
        <taxon>Eurotiomycetes</taxon>
        <taxon>Chaetothyriomycetidae</taxon>
        <taxon>Chaetothyriales</taxon>
        <taxon>Herpotrichiellaceae</taxon>
        <taxon>Phialophora</taxon>
    </lineage>
</organism>
<dbReference type="HOGENOM" id="CLU_729579_0_0_1"/>
<evidence type="ECO:0000256" key="5">
    <source>
        <dbReference type="ARBA" id="ARBA00023125"/>
    </source>
</evidence>
<sequence>MTTFFNNTFPEGKRHCFSGSPQSAEVDQATSALWPSRFKISDNARSAYVKDLPHSSKLKKLQAYIGTSALVPAKIPHSTRRASGVADPDAQALKLIDDAALTLEVGFEMRQFLVDNFFTFLNPVLPVFDNSTDIAGEALGLDRSSSASAEFRKQMVYAISCHCVPVHASKFALLSKACRNRAQMHLPEATASITVETLRNVILLAILALFEPTAINFGQTLSLAGRLCLDLDILNIDHGMFRRLYMVVLCMERQVSATLDRPFFLPALDRTKSDRTKNRDKLDSIEILSFLTTFQTCWPAASEDESTSALLLADFKEVRNIVLHTTSPNAQLLASLRQAEFLRDPSSASHAASLISAVADPHYFHTFMTPWWIFRALQTIAGNGQGRGASEILSPEYHQGLRMLESDAYRWPSCRALADMLT</sequence>
<dbReference type="PANTHER" id="PTHR47782:SF12">
    <property type="entry name" value="ZN(II)2CYS6 TRANSCRIPTION FACTOR (EUROFUNG)"/>
    <property type="match status" value="1"/>
</dbReference>
<keyword evidence="4" id="KW-0805">Transcription regulation</keyword>
<name>A0A0D2CWK7_9EURO</name>
<evidence type="ECO:0000313" key="8">
    <source>
        <dbReference type="EMBL" id="KIW69536.1"/>
    </source>
</evidence>
<dbReference type="GO" id="GO:0043565">
    <property type="term" value="F:sequence-specific DNA binding"/>
    <property type="evidence" value="ECO:0007669"/>
    <property type="project" value="TreeGrafter"/>
</dbReference>
<comment type="subcellular location">
    <subcellularLocation>
        <location evidence="1">Nucleus</location>
    </subcellularLocation>
</comment>
<keyword evidence="9" id="KW-1185">Reference proteome</keyword>
<proteinExistence type="predicted"/>
<keyword evidence="7" id="KW-0539">Nucleus</keyword>
<dbReference type="InterPro" id="IPR052202">
    <property type="entry name" value="Yeast_MetPath_Reg"/>
</dbReference>
<dbReference type="GO" id="GO:0045944">
    <property type="term" value="P:positive regulation of transcription by RNA polymerase II"/>
    <property type="evidence" value="ECO:0007669"/>
    <property type="project" value="TreeGrafter"/>
</dbReference>
<keyword evidence="3" id="KW-0862">Zinc</keyword>
<keyword evidence="5" id="KW-0238">DNA-binding</keyword>
<evidence type="ECO:0000256" key="4">
    <source>
        <dbReference type="ARBA" id="ARBA00023015"/>
    </source>
</evidence>
<accession>A0A0D2CWK7</accession>
<dbReference type="AlphaFoldDB" id="A0A0D2CWK7"/>
<evidence type="ECO:0000256" key="2">
    <source>
        <dbReference type="ARBA" id="ARBA00022723"/>
    </source>
</evidence>
<dbReference type="GO" id="GO:0000981">
    <property type="term" value="F:DNA-binding transcription factor activity, RNA polymerase II-specific"/>
    <property type="evidence" value="ECO:0007669"/>
    <property type="project" value="TreeGrafter"/>
</dbReference>
<evidence type="ECO:0000256" key="7">
    <source>
        <dbReference type="ARBA" id="ARBA00023242"/>
    </source>
</evidence>
<dbReference type="GO" id="GO:0046872">
    <property type="term" value="F:metal ion binding"/>
    <property type="evidence" value="ECO:0007669"/>
    <property type="project" value="UniProtKB-KW"/>
</dbReference>
<dbReference type="GO" id="GO:0005634">
    <property type="term" value="C:nucleus"/>
    <property type="evidence" value="ECO:0007669"/>
    <property type="project" value="UniProtKB-SubCell"/>
</dbReference>
<evidence type="ECO:0000256" key="3">
    <source>
        <dbReference type="ARBA" id="ARBA00022833"/>
    </source>
</evidence>
<keyword evidence="2" id="KW-0479">Metal-binding</keyword>
<protein>
    <recommendedName>
        <fullName evidence="10">Transcription factor domain-containing protein</fullName>
    </recommendedName>
</protein>
<keyword evidence="6" id="KW-0804">Transcription</keyword>
<evidence type="ECO:0000313" key="9">
    <source>
        <dbReference type="Proteomes" id="UP000054266"/>
    </source>
</evidence>
<dbReference type="Proteomes" id="UP000054266">
    <property type="component" value="Unassembled WGS sequence"/>
</dbReference>
<reference evidence="8 9" key="1">
    <citation type="submission" date="2015-01" db="EMBL/GenBank/DDBJ databases">
        <title>The Genome Sequence of Capronia semiimmersa CBS27337.</title>
        <authorList>
            <consortium name="The Broad Institute Genomics Platform"/>
            <person name="Cuomo C."/>
            <person name="de Hoog S."/>
            <person name="Gorbushina A."/>
            <person name="Stielow B."/>
            <person name="Teixiera M."/>
            <person name="Abouelleil A."/>
            <person name="Chapman S.B."/>
            <person name="Priest M."/>
            <person name="Young S.K."/>
            <person name="Wortman J."/>
            <person name="Nusbaum C."/>
            <person name="Birren B."/>
        </authorList>
    </citation>
    <scope>NUCLEOTIDE SEQUENCE [LARGE SCALE GENOMIC DNA]</scope>
    <source>
        <strain evidence="8 9">CBS 27337</strain>
    </source>
</reference>
<evidence type="ECO:0000256" key="6">
    <source>
        <dbReference type="ARBA" id="ARBA00023163"/>
    </source>
</evidence>
<gene>
    <name evidence="8" type="ORF">PV04_05409</name>
</gene>